<dbReference type="NCBIfam" id="NF035953">
    <property type="entry name" value="integrity_Cei"/>
    <property type="match status" value="1"/>
</dbReference>
<reference evidence="3 4" key="1">
    <citation type="submission" date="2021-08" db="EMBL/GenBank/DDBJ databases">
        <title>Draft genome sequence of Mycolicibacterium sp. NGTWS1702 strain.</title>
        <authorList>
            <person name="Matsumoto M."/>
            <person name="Tang B.C.C."/>
            <person name="Machida Y."/>
            <person name="Matoyama H."/>
            <person name="Kishihara T."/>
            <person name="Sato S."/>
            <person name="Kondo I."/>
            <person name="Sano M."/>
            <person name="Kato G."/>
        </authorList>
    </citation>
    <scope>NUCLEOTIDE SEQUENCE [LARGE SCALE GENOMIC DNA]</scope>
    <source>
        <strain evidence="3 4">NGTWSNA01</strain>
    </source>
</reference>
<keyword evidence="1" id="KW-0812">Transmembrane</keyword>
<organism evidence="3 4">
    <name type="scientific">Mycolicibacterium cyprinidarum</name>
    <dbReference type="NCBI Taxonomy" id="2860311"/>
    <lineage>
        <taxon>Bacteria</taxon>
        <taxon>Bacillati</taxon>
        <taxon>Actinomycetota</taxon>
        <taxon>Actinomycetes</taxon>
        <taxon>Mycobacteriales</taxon>
        <taxon>Mycobacteriaceae</taxon>
        <taxon>Mycolicibacterium</taxon>
    </lineage>
</organism>
<keyword evidence="1" id="KW-0472">Membrane</keyword>
<dbReference type="Gene3D" id="3.30.70.2390">
    <property type="match status" value="1"/>
</dbReference>
<sequence length="235" mass="24643">MPASVGVAGHGGLRVHIVVAQITDGTAFDKHGRPFRRRNFLPGIVLFASLALVALLVWVTALSRPPDVREAAVCNPPPAPANSDAPRPELGEQVSRADMIDVTPAKLADTKVRVLNASGQGGQAGEVAGALRDLGFADPEAANDPIYETVRLECQGQIRFGPAGRAAAAALWLVAPCTELFQDQRSEDTVDLALGTDFSELSRSDNIDAVLASLLPDATQPADPALLSKIHNGTC</sequence>
<dbReference type="Proteomes" id="UP001060504">
    <property type="component" value="Unassembled WGS sequence"/>
</dbReference>
<protein>
    <recommendedName>
        <fullName evidence="2">LytR/CpsA/Psr regulator C-terminal domain-containing protein</fullName>
    </recommendedName>
</protein>
<proteinExistence type="predicted"/>
<keyword evidence="4" id="KW-1185">Reference proteome</keyword>
<dbReference type="Pfam" id="PF13399">
    <property type="entry name" value="LytR_C"/>
    <property type="match status" value="1"/>
</dbReference>
<keyword evidence="1" id="KW-1133">Transmembrane helix</keyword>
<feature type="domain" description="LytR/CpsA/Psr regulator C-terminal" evidence="2">
    <location>
        <begin position="109"/>
        <end position="198"/>
    </location>
</feature>
<evidence type="ECO:0000256" key="1">
    <source>
        <dbReference type="SAM" id="Phobius"/>
    </source>
</evidence>
<gene>
    <name evidence="3" type="ORF">NGTWS1702_23440</name>
</gene>
<feature type="transmembrane region" description="Helical" evidence="1">
    <location>
        <begin position="40"/>
        <end position="61"/>
    </location>
</feature>
<evidence type="ECO:0000259" key="2">
    <source>
        <dbReference type="Pfam" id="PF13399"/>
    </source>
</evidence>
<dbReference type="InterPro" id="IPR027381">
    <property type="entry name" value="LytR/CpsA/Psr_C"/>
</dbReference>
<evidence type="ECO:0000313" key="3">
    <source>
        <dbReference type="EMBL" id="GJF17270.1"/>
    </source>
</evidence>
<evidence type="ECO:0000313" key="4">
    <source>
        <dbReference type="Proteomes" id="UP001060504"/>
    </source>
</evidence>
<name>A0ABQ4VAY0_9MYCO</name>
<dbReference type="EMBL" id="BPRH01002455">
    <property type="protein sequence ID" value="GJF17270.1"/>
    <property type="molecule type" value="Genomic_DNA"/>
</dbReference>
<comment type="caution">
    <text evidence="3">The sequence shown here is derived from an EMBL/GenBank/DDBJ whole genome shotgun (WGS) entry which is preliminary data.</text>
</comment>
<accession>A0ABQ4VAY0</accession>